<dbReference type="OrthoDB" id="2296017at2"/>
<proteinExistence type="predicted"/>
<dbReference type="Pfam" id="PF01381">
    <property type="entry name" value="HTH_3"/>
    <property type="match status" value="1"/>
</dbReference>
<dbReference type="InterPro" id="IPR001387">
    <property type="entry name" value="Cro/C1-type_HTH"/>
</dbReference>
<dbReference type="EMBL" id="KI271587">
    <property type="protein sequence ID" value="ERL65298.1"/>
    <property type="molecule type" value="Genomic_DNA"/>
</dbReference>
<dbReference type="STRING" id="1231336.L248_2697"/>
<reference evidence="3" key="1">
    <citation type="journal article" date="2013" name="Genome Announc.">
        <title>Whole-Genome Sequencing of Lactobacillus shenzhenensis Strain LY-73T.</title>
        <authorList>
            <person name="Lin Z."/>
            <person name="Liu Z."/>
            <person name="Yang R."/>
            <person name="Zou Y."/>
            <person name="Wan D."/>
            <person name="Chen J."/>
            <person name="Guo M."/>
            <person name="Zhao J."/>
            <person name="Fang C."/>
            <person name="Yang R."/>
            <person name="Liu F."/>
        </authorList>
    </citation>
    <scope>NUCLEOTIDE SEQUENCE [LARGE SCALE GENOMIC DNA]</scope>
    <source>
        <strain evidence="3">LY-73</strain>
    </source>
</reference>
<dbReference type="GO" id="GO:0003677">
    <property type="term" value="F:DNA binding"/>
    <property type="evidence" value="ECO:0007669"/>
    <property type="project" value="InterPro"/>
</dbReference>
<dbReference type="RefSeq" id="WP_022529284.1">
    <property type="nucleotide sequence ID" value="NZ_KI271587.1"/>
</dbReference>
<dbReference type="CDD" id="cd00093">
    <property type="entry name" value="HTH_XRE"/>
    <property type="match status" value="1"/>
</dbReference>
<dbReference type="InterPro" id="IPR053163">
    <property type="entry name" value="HTH-type_regulator_Rgg"/>
</dbReference>
<dbReference type="Proteomes" id="UP000030647">
    <property type="component" value="Unassembled WGS sequence"/>
</dbReference>
<evidence type="ECO:0000313" key="2">
    <source>
        <dbReference type="EMBL" id="ERL65298.1"/>
    </source>
</evidence>
<dbReference type="NCBIfam" id="TIGR01716">
    <property type="entry name" value="RGG_Cterm"/>
    <property type="match status" value="1"/>
</dbReference>
<dbReference type="InterPro" id="IPR010057">
    <property type="entry name" value="Transcription_activator_Rgg_C"/>
</dbReference>
<feature type="domain" description="HTH cro/C1-type" evidence="1">
    <location>
        <begin position="9"/>
        <end position="62"/>
    </location>
</feature>
<dbReference type="InterPro" id="IPR010982">
    <property type="entry name" value="Lambda_DNA-bd_dom_sf"/>
</dbReference>
<dbReference type="PANTHER" id="PTHR37038">
    <property type="entry name" value="TRANSCRIPTIONAL REGULATOR-RELATED"/>
    <property type="match status" value="1"/>
</dbReference>
<dbReference type="Pfam" id="PF21259">
    <property type="entry name" value="Rgg_C"/>
    <property type="match status" value="1"/>
</dbReference>
<name>U4TTS4_9LACO</name>
<evidence type="ECO:0000259" key="1">
    <source>
        <dbReference type="PROSITE" id="PS50943"/>
    </source>
</evidence>
<dbReference type="eggNOG" id="COG1396">
    <property type="taxonomic scope" value="Bacteria"/>
</dbReference>
<dbReference type="AlphaFoldDB" id="U4TTS4"/>
<protein>
    <recommendedName>
        <fullName evidence="1">HTH cro/C1-type domain-containing protein</fullName>
    </recommendedName>
</protein>
<dbReference type="SUPFAM" id="SSF47413">
    <property type="entry name" value="lambda repressor-like DNA-binding domains"/>
    <property type="match status" value="1"/>
</dbReference>
<keyword evidence="3" id="KW-1185">Reference proteome</keyword>
<accession>U4TTS4</accession>
<evidence type="ECO:0000313" key="3">
    <source>
        <dbReference type="Proteomes" id="UP000030647"/>
    </source>
</evidence>
<dbReference type="SMART" id="SM00530">
    <property type="entry name" value="HTH_XRE"/>
    <property type="match status" value="1"/>
</dbReference>
<dbReference type="Gene3D" id="1.10.260.40">
    <property type="entry name" value="lambda repressor-like DNA-binding domains"/>
    <property type="match status" value="1"/>
</dbReference>
<dbReference type="PROSITE" id="PS50943">
    <property type="entry name" value="HTH_CROC1"/>
    <property type="match status" value="1"/>
</dbReference>
<sequence length="329" mass="37573">MTPYGAIYRRLRKDKHITLQNVEKTTGISNSLISRFEQGKNDITLSKLLPLLVAIHVSYNEFFFAYQYAQVSASPQPATAIQVALYRQNDVLGAAFTDFLGTNTSFSPDHYDLVADIVTQQTARFHQHPNHANLLALAFWRSEYRDLYCSYLTSHHRSLAELPPDNSTPILRHYLWNVDNWGIYEIEIFLLSATFFTPAENIQLLRTGIKKSQQLSFNPAFRNIQAKLLIDDFTILISHQGYAEANQVLTLIEQLPEADNLGTKVIAVFLRGWLEIASGDRRQGEQACRQSIAIFHRIGSQAQERIWTNRLTEILADPHHSLVLVDLNF</sequence>
<dbReference type="HOGENOM" id="CLU_072045_1_0_9"/>
<gene>
    <name evidence="2" type="ORF">L248_2697</name>
</gene>
<organism evidence="2 3">
    <name type="scientific">Schleiferilactobacillus shenzhenensis LY-73</name>
    <dbReference type="NCBI Taxonomy" id="1231336"/>
    <lineage>
        <taxon>Bacteria</taxon>
        <taxon>Bacillati</taxon>
        <taxon>Bacillota</taxon>
        <taxon>Bacilli</taxon>
        <taxon>Lactobacillales</taxon>
        <taxon>Lactobacillaceae</taxon>
        <taxon>Schleiferilactobacillus</taxon>
    </lineage>
</organism>
<dbReference type="PANTHER" id="PTHR37038:SF12">
    <property type="entry name" value="TRANSCRIPTIONAL REGULATOR"/>
    <property type="match status" value="1"/>
</dbReference>